<evidence type="ECO:0000256" key="1">
    <source>
        <dbReference type="SAM" id="SignalP"/>
    </source>
</evidence>
<dbReference type="EMBL" id="JAWCTQ010000005">
    <property type="protein sequence ID" value="MDT9681582.1"/>
    <property type="molecule type" value="Genomic_DNA"/>
</dbReference>
<sequence>MTRTKKYAAVAAVAAVLVGVPAGAYAATARDTTAPTARTAPVPAATSVAATIAATVPAPRQEARRPASDVRVVRSGERVDAGRGWTLWLTRDGKHWAGPDGYENFRSVVDGNLDLSQPGVSHQSEGGQDGVFHSGVYYGTKKAARVELVAADGTRTPASLVELPGRPGWGTWYVHTPPSTGGGPGVALYDRTGKLLAELPARDF</sequence>
<evidence type="ECO:0000313" key="2">
    <source>
        <dbReference type="EMBL" id="MDT9681582.1"/>
    </source>
</evidence>
<name>A0ABU3QFQ8_9ACTN</name>
<evidence type="ECO:0000313" key="3">
    <source>
        <dbReference type="Proteomes" id="UP001250181"/>
    </source>
</evidence>
<comment type="caution">
    <text evidence="2">The sequence shown here is derived from an EMBL/GenBank/DDBJ whole genome shotgun (WGS) entry which is preliminary data.</text>
</comment>
<keyword evidence="3" id="KW-1185">Reference proteome</keyword>
<feature type="chain" id="PRO_5045294813" evidence="1">
    <location>
        <begin position="27"/>
        <end position="204"/>
    </location>
</feature>
<dbReference type="RefSeq" id="WP_315876670.1">
    <property type="nucleotide sequence ID" value="NZ_JAWCTQ010000005.1"/>
</dbReference>
<feature type="signal peptide" evidence="1">
    <location>
        <begin position="1"/>
        <end position="26"/>
    </location>
</feature>
<gene>
    <name evidence="2" type="ORF">RND61_05755</name>
</gene>
<proteinExistence type="predicted"/>
<organism evidence="2 3">
    <name type="scientific">Streptomyces tamarix</name>
    <dbReference type="NCBI Taxonomy" id="3078565"/>
    <lineage>
        <taxon>Bacteria</taxon>
        <taxon>Bacillati</taxon>
        <taxon>Actinomycetota</taxon>
        <taxon>Actinomycetes</taxon>
        <taxon>Kitasatosporales</taxon>
        <taxon>Streptomycetaceae</taxon>
        <taxon>Streptomyces</taxon>
    </lineage>
</organism>
<keyword evidence="1" id="KW-0732">Signal</keyword>
<reference evidence="2 3" key="1">
    <citation type="submission" date="2023-09" db="EMBL/GenBank/DDBJ databases">
        <title>Streptomyces sp. nov.: A antagonism against Alternaria gaisen Producing Streptochlin, Isolated from Tamarix root soil.</title>
        <authorList>
            <person name="Chen Y."/>
        </authorList>
    </citation>
    <scope>NUCLEOTIDE SEQUENCE [LARGE SCALE GENOMIC DNA]</scope>
    <source>
        <strain evidence="2 3">TRM76323</strain>
    </source>
</reference>
<accession>A0ABU3QFQ8</accession>
<protein>
    <submittedName>
        <fullName evidence="2">Uncharacterized protein</fullName>
    </submittedName>
</protein>
<dbReference type="Proteomes" id="UP001250181">
    <property type="component" value="Unassembled WGS sequence"/>
</dbReference>